<keyword evidence="2" id="KW-1185">Reference proteome</keyword>
<dbReference type="AlphaFoldDB" id="A0A0L7RHX5"/>
<organism evidence="1 2">
    <name type="scientific">Habropoda laboriosa</name>
    <dbReference type="NCBI Taxonomy" id="597456"/>
    <lineage>
        <taxon>Eukaryota</taxon>
        <taxon>Metazoa</taxon>
        <taxon>Ecdysozoa</taxon>
        <taxon>Arthropoda</taxon>
        <taxon>Hexapoda</taxon>
        <taxon>Insecta</taxon>
        <taxon>Pterygota</taxon>
        <taxon>Neoptera</taxon>
        <taxon>Endopterygota</taxon>
        <taxon>Hymenoptera</taxon>
        <taxon>Apocrita</taxon>
        <taxon>Aculeata</taxon>
        <taxon>Apoidea</taxon>
        <taxon>Anthophila</taxon>
        <taxon>Apidae</taxon>
        <taxon>Habropoda</taxon>
    </lineage>
</organism>
<dbReference type="EMBL" id="KQ414588">
    <property type="protein sequence ID" value="KOC70460.1"/>
    <property type="molecule type" value="Genomic_DNA"/>
</dbReference>
<proteinExistence type="predicted"/>
<protein>
    <recommendedName>
        <fullName evidence="3">Histone-lysine N-methyltransferase SETMAR</fullName>
    </recommendedName>
</protein>
<evidence type="ECO:0000313" key="1">
    <source>
        <dbReference type="EMBL" id="KOC70460.1"/>
    </source>
</evidence>
<dbReference type="Proteomes" id="UP000053825">
    <property type="component" value="Unassembled WGS sequence"/>
</dbReference>
<name>A0A0L7RHX5_9HYME</name>
<evidence type="ECO:0008006" key="3">
    <source>
        <dbReference type="Google" id="ProtNLM"/>
    </source>
</evidence>
<evidence type="ECO:0000313" key="2">
    <source>
        <dbReference type="Proteomes" id="UP000053825"/>
    </source>
</evidence>
<sequence length="52" mass="6104">LASTNFNTVEHVRNSIDDFIASKLPSFYRNRICMLPKIRRKVIETNVKYCSN</sequence>
<accession>A0A0L7RHX5</accession>
<gene>
    <name evidence="1" type="ORF">WH47_00605</name>
</gene>
<reference evidence="1 2" key="1">
    <citation type="submission" date="2015-07" db="EMBL/GenBank/DDBJ databases">
        <title>The genome of Habropoda laboriosa.</title>
        <authorList>
            <person name="Pan H."/>
            <person name="Kapheim K."/>
        </authorList>
    </citation>
    <scope>NUCLEOTIDE SEQUENCE [LARGE SCALE GENOMIC DNA]</scope>
    <source>
        <strain evidence="1">0110345459</strain>
    </source>
</reference>
<feature type="non-terminal residue" evidence="1">
    <location>
        <position position="1"/>
    </location>
</feature>